<feature type="repeat" description="WD" evidence="3">
    <location>
        <begin position="836"/>
        <end position="869"/>
    </location>
</feature>
<dbReference type="InterPro" id="IPR001680">
    <property type="entry name" value="WD40_rpt"/>
</dbReference>
<feature type="repeat" description="WD" evidence="3">
    <location>
        <begin position="796"/>
        <end position="835"/>
    </location>
</feature>
<dbReference type="PRINTS" id="PR00320">
    <property type="entry name" value="GPROTEINBRPT"/>
</dbReference>
<dbReference type="InterPro" id="IPR001810">
    <property type="entry name" value="F-box_dom"/>
</dbReference>
<feature type="compositionally biased region" description="Basic residues" evidence="4">
    <location>
        <begin position="297"/>
        <end position="308"/>
    </location>
</feature>
<proteinExistence type="predicted"/>
<evidence type="ECO:0000313" key="6">
    <source>
        <dbReference type="EMBL" id="KAJ8308635.1"/>
    </source>
</evidence>
<feature type="repeat" description="WD" evidence="3">
    <location>
        <begin position="876"/>
        <end position="915"/>
    </location>
</feature>
<dbReference type="Proteomes" id="UP001217089">
    <property type="component" value="Unassembled WGS sequence"/>
</dbReference>
<dbReference type="PROSITE" id="PS00678">
    <property type="entry name" value="WD_REPEATS_1"/>
    <property type="match status" value="3"/>
</dbReference>
<organism evidence="6 7">
    <name type="scientific">Tegillarca granosa</name>
    <name type="common">Malaysian cockle</name>
    <name type="synonym">Anadara granosa</name>
    <dbReference type="NCBI Taxonomy" id="220873"/>
    <lineage>
        <taxon>Eukaryota</taxon>
        <taxon>Metazoa</taxon>
        <taxon>Spiralia</taxon>
        <taxon>Lophotrochozoa</taxon>
        <taxon>Mollusca</taxon>
        <taxon>Bivalvia</taxon>
        <taxon>Autobranchia</taxon>
        <taxon>Pteriomorphia</taxon>
        <taxon>Arcoida</taxon>
        <taxon>Arcoidea</taxon>
        <taxon>Arcidae</taxon>
        <taxon>Tegillarca</taxon>
    </lineage>
</organism>
<accession>A0ABQ9EXT7</accession>
<feature type="compositionally biased region" description="Basic and acidic residues" evidence="4">
    <location>
        <begin position="281"/>
        <end position="296"/>
    </location>
</feature>
<name>A0ABQ9EXT7_TEGGR</name>
<sequence>MEGTIIVVTNNDLPTESDMSNSLGLLHVRSENYHEIRSGDMSTSPSSSDESKLDILLPMRPYRRNTQYGVQGQMPSSIISIEQTRNFSVKPIDGLRFGNFEGTVYLPPIIKDQATISEESLSSLNNRQIYKTICDWFESWRPWQQHILLCGIVDRCSIRQLDIIATTLEPVKHRDYTTAFKRRYPSTPFRLLRQSPFNVDRTLYESFENGGPVRTLTIGSASQEAEETVIFQDHGTSAFSLDNFAENLASNVLQSAISEIAGVNALDNLVNIANIQNEEENKKETKNEELKDEDKTPRKKKKRGHKNVFKNAQKNSNKNVVPLPKLVDDNIPTIPENSLTVKEPSGLARSLSQLSKSSLSRARYELFGKVTVSTPEFLSETKPLLGPVQREVKFSDTLKLPKIQNLPVPIEKSYKAVKFWPVSPHPGKVFTKPKKQELEKNYRDQLHEIWNWLNMWEDYEKITLLKEVLLLANPEVLSFLSGYIQTKLQYARDINRLHDNLLLYILSFLLPEEIGLAAQVCRRWRYLCAMDDLWMIKCHELEVGKKGDTSVVQFLSITSEEQLANFSPEEQELQRSVSFHLENNKNSEETKKNVIALSLSRSATSGSLILPLTPGSQKSNTSDDKKTVIADVPVKRWTISKLQQHEEEMKGEVSSDESIDTEDLDQYRDYVYQVKGQSAGMRSRKWKPEKSFVAATIFGEKKNKMDDEKPILPPAEIMPQDIPDEEREKLKRSKTDVRYLQTFVKTKLPGKKKREKEDAAFDIRTDLGKSSPSMQLEWRNEDQTTDENKPASRYMGVGHLNGVMCCQFDKRRLITAGLDRTVRIWDVRSGRSIHKFYGHKGGIHCLIFEYNLLLTGSWDTTIIAWDLRTFDKRIVLTQHSGCISSLQMNADYIVSGSHDMTVRVWHRRTFMCVRTISGHTGPIMAVTLHKDNIVSASTDKDGTVREWDLLTLTSVRLLQGHKGPVRDVQITSDRIVTGSDDGTVRIWDLFERKPATFT</sequence>
<dbReference type="SMART" id="SM00320">
    <property type="entry name" value="WD40"/>
    <property type="match status" value="5"/>
</dbReference>
<dbReference type="PANTHER" id="PTHR19846:SF6">
    <property type="entry name" value="F-BOX DOMAIN-CONTAINING PROTEIN"/>
    <property type="match status" value="1"/>
</dbReference>
<evidence type="ECO:0000256" key="2">
    <source>
        <dbReference type="ARBA" id="ARBA00022737"/>
    </source>
</evidence>
<dbReference type="PROSITE" id="PS50082">
    <property type="entry name" value="WD_REPEATS_2"/>
    <property type="match status" value="5"/>
</dbReference>
<evidence type="ECO:0000256" key="4">
    <source>
        <dbReference type="SAM" id="MobiDB-lite"/>
    </source>
</evidence>
<feature type="region of interest" description="Disordered" evidence="4">
    <location>
        <begin position="281"/>
        <end position="315"/>
    </location>
</feature>
<feature type="repeat" description="WD" evidence="3">
    <location>
        <begin position="916"/>
        <end position="957"/>
    </location>
</feature>
<dbReference type="Pfam" id="PF12937">
    <property type="entry name" value="F-box-like"/>
    <property type="match status" value="1"/>
</dbReference>
<reference evidence="6 7" key="1">
    <citation type="submission" date="2022-12" db="EMBL/GenBank/DDBJ databases">
        <title>Chromosome-level genome of Tegillarca granosa.</title>
        <authorList>
            <person name="Kim J."/>
        </authorList>
    </citation>
    <scope>NUCLEOTIDE SEQUENCE [LARGE SCALE GENOMIC DNA]</scope>
    <source>
        <strain evidence="6">Teg-2019</strain>
        <tissue evidence="6">Adductor muscle</tissue>
    </source>
</reference>
<evidence type="ECO:0000313" key="7">
    <source>
        <dbReference type="Proteomes" id="UP001217089"/>
    </source>
</evidence>
<dbReference type="InterPro" id="IPR019775">
    <property type="entry name" value="WD40_repeat_CS"/>
</dbReference>
<keyword evidence="7" id="KW-1185">Reference proteome</keyword>
<dbReference type="InterPro" id="IPR015943">
    <property type="entry name" value="WD40/YVTN_repeat-like_dom_sf"/>
</dbReference>
<dbReference type="InterPro" id="IPR036047">
    <property type="entry name" value="F-box-like_dom_sf"/>
</dbReference>
<comment type="caution">
    <text evidence="6">The sequence shown here is derived from an EMBL/GenBank/DDBJ whole genome shotgun (WGS) entry which is preliminary data.</text>
</comment>
<dbReference type="SUPFAM" id="SSF50978">
    <property type="entry name" value="WD40 repeat-like"/>
    <property type="match status" value="1"/>
</dbReference>
<feature type="domain" description="F-box" evidence="5">
    <location>
        <begin position="499"/>
        <end position="535"/>
    </location>
</feature>
<protein>
    <recommendedName>
        <fullName evidence="5">F-box domain-containing protein</fullName>
    </recommendedName>
</protein>
<dbReference type="EMBL" id="JARBDR010000657">
    <property type="protein sequence ID" value="KAJ8308635.1"/>
    <property type="molecule type" value="Genomic_DNA"/>
</dbReference>
<dbReference type="PANTHER" id="PTHR19846">
    <property type="entry name" value="WD40 REPEAT PROTEIN"/>
    <property type="match status" value="1"/>
</dbReference>
<dbReference type="SUPFAM" id="SSF81383">
    <property type="entry name" value="F-box domain"/>
    <property type="match status" value="1"/>
</dbReference>
<dbReference type="Gene3D" id="1.20.1280.50">
    <property type="match status" value="1"/>
</dbReference>
<dbReference type="InterPro" id="IPR020472">
    <property type="entry name" value="WD40_PAC1"/>
</dbReference>
<evidence type="ECO:0000259" key="5">
    <source>
        <dbReference type="Pfam" id="PF12937"/>
    </source>
</evidence>
<feature type="repeat" description="WD" evidence="3">
    <location>
        <begin position="958"/>
        <end position="989"/>
    </location>
</feature>
<dbReference type="CDD" id="cd00200">
    <property type="entry name" value="WD40"/>
    <property type="match status" value="1"/>
</dbReference>
<dbReference type="Gene3D" id="2.130.10.10">
    <property type="entry name" value="YVTN repeat-like/Quinoprotein amine dehydrogenase"/>
    <property type="match status" value="1"/>
</dbReference>
<evidence type="ECO:0000256" key="3">
    <source>
        <dbReference type="PROSITE-ProRule" id="PRU00221"/>
    </source>
</evidence>
<evidence type="ECO:0000256" key="1">
    <source>
        <dbReference type="ARBA" id="ARBA00022574"/>
    </source>
</evidence>
<keyword evidence="2" id="KW-0677">Repeat</keyword>
<gene>
    <name evidence="6" type="ORF">KUTeg_013509</name>
</gene>
<dbReference type="PROSITE" id="PS50294">
    <property type="entry name" value="WD_REPEATS_REGION"/>
    <property type="match status" value="5"/>
</dbReference>
<keyword evidence="1 3" id="KW-0853">WD repeat</keyword>
<dbReference type="Pfam" id="PF00400">
    <property type="entry name" value="WD40"/>
    <property type="match status" value="5"/>
</dbReference>
<dbReference type="InterPro" id="IPR036322">
    <property type="entry name" value="WD40_repeat_dom_sf"/>
</dbReference>